<evidence type="ECO:0000313" key="1">
    <source>
        <dbReference type="EMBL" id="MBS0027583.1"/>
    </source>
</evidence>
<dbReference type="Proteomes" id="UP000676386">
    <property type="component" value="Unassembled WGS sequence"/>
</dbReference>
<dbReference type="EMBL" id="JAGTXB010000003">
    <property type="protein sequence ID" value="MBS0027583.1"/>
    <property type="molecule type" value="Genomic_DNA"/>
</dbReference>
<proteinExistence type="predicted"/>
<organism evidence="1 2">
    <name type="scientific">Chitinophaga hostae</name>
    <dbReference type="NCBI Taxonomy" id="2831022"/>
    <lineage>
        <taxon>Bacteria</taxon>
        <taxon>Pseudomonadati</taxon>
        <taxon>Bacteroidota</taxon>
        <taxon>Chitinophagia</taxon>
        <taxon>Chitinophagales</taxon>
        <taxon>Chitinophagaceae</taxon>
        <taxon>Chitinophaga</taxon>
    </lineage>
</organism>
<protein>
    <submittedName>
        <fullName evidence="1">Type IV toxin-antitoxin system AbiEi family antitoxin domain-containing protein</fullName>
    </submittedName>
</protein>
<dbReference type="InterPro" id="IPR045738">
    <property type="entry name" value="DUF6088"/>
</dbReference>
<gene>
    <name evidence="1" type="ORF">KE626_09715</name>
</gene>
<evidence type="ECO:0000313" key="2">
    <source>
        <dbReference type="Proteomes" id="UP000676386"/>
    </source>
</evidence>
<dbReference type="Pfam" id="PF19570">
    <property type="entry name" value="DUF6088"/>
    <property type="match status" value="1"/>
</dbReference>
<comment type="caution">
    <text evidence="1">The sequence shown here is derived from an EMBL/GenBank/DDBJ whole genome shotgun (WGS) entry which is preliminary data.</text>
</comment>
<dbReference type="RefSeq" id="WP_211972672.1">
    <property type="nucleotide sequence ID" value="NZ_CBFHAM010000033.1"/>
</dbReference>
<reference evidence="1 2" key="1">
    <citation type="submission" date="2021-04" db="EMBL/GenBank/DDBJ databases">
        <title>Chitinophaga sp. nov., isolated from the rhizosphere soil.</title>
        <authorList>
            <person name="He S."/>
        </authorList>
    </citation>
    <scope>NUCLEOTIDE SEQUENCE [LARGE SCALE GENOMIC DNA]</scope>
    <source>
        <strain evidence="1 2">2R12</strain>
    </source>
</reference>
<keyword evidence="2" id="KW-1185">Reference proteome</keyword>
<name>A0ABS5IXM1_9BACT</name>
<accession>A0ABS5IXM1</accession>
<sequence>MESVQTNIEKQILRYKKGALIFPADFRGLGSIDAIKMGLSRLTAKGKLRRLSHGIYYVPKSDPLLGELYPSPEKVATTIARKEKVRIKPTGSQALHLLGLSTQVPTKLVYLTDGERRQIKMGNTLIEFKPTTPRKLAFAGELSSLVILALMEVGTQHLNKELGKKIKAILLQEEHKILARNLKMAPAQIYNYINNLLNEKNDWMVKPDS</sequence>